<evidence type="ECO:0000313" key="2">
    <source>
        <dbReference type="Proteomes" id="UP000291236"/>
    </source>
</evidence>
<dbReference type="EMBL" id="AP019368">
    <property type="protein sequence ID" value="BBH52637.1"/>
    <property type="molecule type" value="Genomic_DNA"/>
</dbReference>
<sequence>MLYAKSIVIPALITDRIIFFKYRKFKCDHKAFHVHCGENKYSNSKYTAQAATSIAYKCLKDDDLKDVFIGFDYVQKRSKNAFINAKK</sequence>
<proteinExistence type="predicted"/>
<accession>A0A4V0P2B4</accession>
<name>A0A4V0P2B4_FLUSA</name>
<gene>
    <name evidence="1" type="ORF">JCM31447_10780</name>
</gene>
<dbReference type="KEGG" id="sbf:JCM31447_10780"/>
<dbReference type="RefSeq" id="WP_130607308.1">
    <property type="nucleotide sequence ID" value="NZ_AP019368.1"/>
</dbReference>
<reference evidence="1 2" key="1">
    <citation type="submission" date="2018-12" db="EMBL/GenBank/DDBJ databases">
        <title>Rubrispira sanarue gen. nov., sp., nov., a member of the order Silvanigrellales, isolated from a brackish lake in Hamamatsu Japan.</title>
        <authorList>
            <person name="Maejima Y."/>
            <person name="Iino T."/>
            <person name="Muraguchi Y."/>
            <person name="Fukuda K."/>
            <person name="Nojiri H."/>
            <person name="Ohkuma M."/>
            <person name="Moriuchi R."/>
            <person name="Dohra H."/>
            <person name="Kimbara K."/>
            <person name="Shintani M."/>
        </authorList>
    </citation>
    <scope>NUCLEOTIDE SEQUENCE [LARGE SCALE GENOMIC DNA]</scope>
    <source>
        <strain evidence="1 2">RF1110005</strain>
    </source>
</reference>
<dbReference type="Proteomes" id="UP000291236">
    <property type="component" value="Chromosome"/>
</dbReference>
<protein>
    <submittedName>
        <fullName evidence="1">Uncharacterized protein</fullName>
    </submittedName>
</protein>
<dbReference type="AlphaFoldDB" id="A0A4V0P2B4"/>
<evidence type="ECO:0000313" key="1">
    <source>
        <dbReference type="EMBL" id="BBH52637.1"/>
    </source>
</evidence>
<keyword evidence="2" id="KW-1185">Reference proteome</keyword>
<organism evidence="1 2">
    <name type="scientific">Fluviispira sanaruensis</name>
    <dbReference type="NCBI Taxonomy" id="2493639"/>
    <lineage>
        <taxon>Bacteria</taxon>
        <taxon>Pseudomonadati</taxon>
        <taxon>Bdellovibrionota</taxon>
        <taxon>Oligoflexia</taxon>
        <taxon>Silvanigrellales</taxon>
        <taxon>Silvanigrellaceae</taxon>
        <taxon>Fluviispira</taxon>
    </lineage>
</organism>